<protein>
    <submittedName>
        <fullName evidence="2">Ribonuclease D</fullName>
    </submittedName>
</protein>
<dbReference type="InterPro" id="IPR051086">
    <property type="entry name" value="RNase_D-like"/>
</dbReference>
<dbReference type="STRING" id="364032.SAMN05443662_0812"/>
<dbReference type="InterPro" id="IPR012337">
    <property type="entry name" value="RNaseH-like_sf"/>
</dbReference>
<gene>
    <name evidence="2" type="ORF">SAMN05443662_0812</name>
</gene>
<evidence type="ECO:0000259" key="1">
    <source>
        <dbReference type="PROSITE" id="PS50967"/>
    </source>
</evidence>
<dbReference type="Gene3D" id="1.10.150.80">
    <property type="entry name" value="HRDC domain"/>
    <property type="match status" value="1"/>
</dbReference>
<dbReference type="InterPro" id="IPR002121">
    <property type="entry name" value="HRDC_dom"/>
</dbReference>
<organism evidence="2 3">
    <name type="scientific">Sulfurivirga caldicuralii</name>
    <dbReference type="NCBI Taxonomy" id="364032"/>
    <lineage>
        <taxon>Bacteria</taxon>
        <taxon>Pseudomonadati</taxon>
        <taxon>Pseudomonadota</taxon>
        <taxon>Gammaproteobacteria</taxon>
        <taxon>Thiotrichales</taxon>
        <taxon>Piscirickettsiaceae</taxon>
        <taxon>Sulfurivirga</taxon>
    </lineage>
</organism>
<dbReference type="CDD" id="cd06142">
    <property type="entry name" value="RNaseD_exo"/>
    <property type="match status" value="1"/>
</dbReference>
<reference evidence="3" key="1">
    <citation type="submission" date="2016-11" db="EMBL/GenBank/DDBJ databases">
        <authorList>
            <person name="Varghese N."/>
            <person name="Submissions S."/>
        </authorList>
    </citation>
    <scope>NUCLEOTIDE SEQUENCE [LARGE SCALE GENOMIC DNA]</scope>
    <source>
        <strain evidence="3">DSM 17737</strain>
    </source>
</reference>
<accession>A0A1N6EWY6</accession>
<dbReference type="PROSITE" id="PS50967">
    <property type="entry name" value="HRDC"/>
    <property type="match status" value="1"/>
</dbReference>
<keyword evidence="3" id="KW-1185">Reference proteome</keyword>
<name>A0A1N6EWY6_9GAMM</name>
<dbReference type="InterPro" id="IPR002562">
    <property type="entry name" value="3'-5'_exonuclease_dom"/>
</dbReference>
<dbReference type="Proteomes" id="UP000198461">
    <property type="component" value="Unassembled WGS sequence"/>
</dbReference>
<dbReference type="GO" id="GO:0000166">
    <property type="term" value="F:nucleotide binding"/>
    <property type="evidence" value="ECO:0007669"/>
    <property type="project" value="InterPro"/>
</dbReference>
<dbReference type="SMART" id="SM00474">
    <property type="entry name" value="35EXOc"/>
    <property type="match status" value="1"/>
</dbReference>
<dbReference type="SUPFAM" id="SSF53098">
    <property type="entry name" value="Ribonuclease H-like"/>
    <property type="match status" value="1"/>
</dbReference>
<sequence length="379" mass="42737">MQWIEHEADLKSFLAPVQPPARLGLDTEFLRTDTYYPRLCLIQLAREDGEIALIDPLKCPLEPLWETLTTPGITTVVHAAWQDLEVLYQASGRLPAAVFDTQIAALLHRLGDKSGLAQLVQHFCDVKLPKDATRTDWCRRPLNAKQQTYAANDVRYLLPLHTQLTAPLSDAAIAALEEDFSDLLKPETYAGNPETAWQRLSGGRHFSAKQQTLLRHLAAWRERTAQQHNLPRRWVIGDDALLALAKRPPASLDKLKNVPGLLKPQITDWGPQIIAEIDRVFAENTWEKQSARAPKPTAQESVLQLLGRAVIEQQALTFGFSPNTLQSHLLAFLRQQPSPLDRGWRRLLVGDPLRRLRTGTPLTLEHDTLKVPHDPIFKT</sequence>
<dbReference type="Gene3D" id="3.30.420.10">
    <property type="entry name" value="Ribonuclease H-like superfamily/Ribonuclease H"/>
    <property type="match status" value="1"/>
</dbReference>
<dbReference type="InterPro" id="IPR036397">
    <property type="entry name" value="RNaseH_sf"/>
</dbReference>
<dbReference type="AlphaFoldDB" id="A0A1N6EWY6"/>
<dbReference type="RefSeq" id="WP_074201113.1">
    <property type="nucleotide sequence ID" value="NZ_FSRE01000002.1"/>
</dbReference>
<dbReference type="InterPro" id="IPR044876">
    <property type="entry name" value="HRDC_dom_sf"/>
</dbReference>
<dbReference type="SUPFAM" id="SSF47819">
    <property type="entry name" value="HRDC-like"/>
    <property type="match status" value="1"/>
</dbReference>
<evidence type="ECO:0000313" key="2">
    <source>
        <dbReference type="EMBL" id="SIN87575.1"/>
    </source>
</evidence>
<dbReference type="PANTHER" id="PTHR47649">
    <property type="entry name" value="RIBONUCLEASE D"/>
    <property type="match status" value="1"/>
</dbReference>
<dbReference type="GO" id="GO:0003676">
    <property type="term" value="F:nucleic acid binding"/>
    <property type="evidence" value="ECO:0007669"/>
    <property type="project" value="InterPro"/>
</dbReference>
<dbReference type="OrthoDB" id="9800549at2"/>
<dbReference type="EMBL" id="FSRE01000002">
    <property type="protein sequence ID" value="SIN87575.1"/>
    <property type="molecule type" value="Genomic_DNA"/>
</dbReference>
<evidence type="ECO:0000313" key="3">
    <source>
        <dbReference type="Proteomes" id="UP000198461"/>
    </source>
</evidence>
<dbReference type="PANTHER" id="PTHR47649:SF1">
    <property type="entry name" value="RIBONUCLEASE D"/>
    <property type="match status" value="1"/>
</dbReference>
<dbReference type="SMART" id="SM00341">
    <property type="entry name" value="HRDC"/>
    <property type="match status" value="1"/>
</dbReference>
<dbReference type="GO" id="GO:0006139">
    <property type="term" value="P:nucleobase-containing compound metabolic process"/>
    <property type="evidence" value="ECO:0007669"/>
    <property type="project" value="InterPro"/>
</dbReference>
<dbReference type="GO" id="GO:0008408">
    <property type="term" value="F:3'-5' exonuclease activity"/>
    <property type="evidence" value="ECO:0007669"/>
    <property type="project" value="InterPro"/>
</dbReference>
<dbReference type="Pfam" id="PF01612">
    <property type="entry name" value="DNA_pol_A_exo1"/>
    <property type="match status" value="1"/>
</dbReference>
<feature type="domain" description="HRDC" evidence="1">
    <location>
        <begin position="207"/>
        <end position="287"/>
    </location>
</feature>
<dbReference type="InterPro" id="IPR010997">
    <property type="entry name" value="HRDC-like_sf"/>
</dbReference>
<proteinExistence type="predicted"/>
<dbReference type="Pfam" id="PF00570">
    <property type="entry name" value="HRDC"/>
    <property type="match status" value="1"/>
</dbReference>